<dbReference type="RefSeq" id="WP_066353277.1">
    <property type="nucleotide sequence ID" value="NZ_LOED01000013.1"/>
</dbReference>
<name>A0A140L9P0_9FIRM</name>
<keyword evidence="2" id="KW-1185">Reference proteome</keyword>
<sequence>MKNMLVIKQNIMVDSFHEPRPYKTKFWVTKECYKQLLKRAKETKMTVSNIIRMALNYVIFDEAQLEKLKDKEEMSDELVHRKHRSTVNLSEEQANRIAEISNKHGISRTEIIKRSIEIFLNQVNFRRGDR</sequence>
<organism evidence="1 2">
    <name type="scientific">Fervidicola ferrireducens</name>
    <dbReference type="NCBI Taxonomy" id="520764"/>
    <lineage>
        <taxon>Bacteria</taxon>
        <taxon>Bacillati</taxon>
        <taxon>Bacillota</taxon>
        <taxon>Clostridia</taxon>
        <taxon>Thermosediminibacterales</taxon>
        <taxon>Thermosediminibacteraceae</taxon>
        <taxon>Fervidicola</taxon>
    </lineage>
</organism>
<dbReference type="EMBL" id="LOED01000013">
    <property type="protein sequence ID" value="KXG77265.1"/>
    <property type="molecule type" value="Genomic_DNA"/>
</dbReference>
<accession>A0A140L9P0</accession>
<comment type="caution">
    <text evidence="1">The sequence shown here is derived from an EMBL/GenBank/DDBJ whole genome shotgun (WGS) entry which is preliminary data.</text>
</comment>
<evidence type="ECO:0000313" key="1">
    <source>
        <dbReference type="EMBL" id="KXG77265.1"/>
    </source>
</evidence>
<dbReference type="STRING" id="520764.AN618_12940"/>
<dbReference type="Proteomes" id="UP000070427">
    <property type="component" value="Unassembled WGS sequence"/>
</dbReference>
<evidence type="ECO:0000313" key="2">
    <source>
        <dbReference type="Proteomes" id="UP000070427"/>
    </source>
</evidence>
<reference evidence="1 2" key="1">
    <citation type="submission" date="2015-12" db="EMBL/GenBank/DDBJ databases">
        <title>Draft genome sequnece of Fervidicola ferrireducens strain Y170.</title>
        <authorList>
            <person name="Patel B.K."/>
        </authorList>
    </citation>
    <scope>NUCLEOTIDE SEQUENCE [LARGE SCALE GENOMIC DNA]</scope>
    <source>
        <strain evidence="1 2">Y170</strain>
    </source>
</reference>
<proteinExistence type="predicted"/>
<dbReference type="AlphaFoldDB" id="A0A140L9P0"/>
<dbReference type="InParanoid" id="A0A140L9P0"/>
<protein>
    <submittedName>
        <fullName evidence="1">Uncharacterized protein</fullName>
    </submittedName>
</protein>
<gene>
    <name evidence="1" type="ORF">AN618_12940</name>
</gene>